<comment type="subcellular location">
    <subcellularLocation>
        <location evidence="1">Membrane</location>
        <topology evidence="1">Multi-pass membrane protein</topology>
    </subcellularLocation>
</comment>
<evidence type="ECO:0000256" key="1">
    <source>
        <dbReference type="ARBA" id="ARBA00004141"/>
    </source>
</evidence>
<evidence type="ECO:0000256" key="2">
    <source>
        <dbReference type="ARBA" id="ARBA00022448"/>
    </source>
</evidence>
<dbReference type="InterPro" id="IPR058533">
    <property type="entry name" value="Cation_efflux_TM"/>
</dbReference>
<keyword evidence="5" id="KW-0472">Membrane</keyword>
<dbReference type="EMBL" id="CP015061">
    <property type="protein sequence ID" value="QGN18212.1"/>
    <property type="molecule type" value="Genomic_DNA"/>
</dbReference>
<feature type="domain" description="Cation efflux protein transmembrane" evidence="7">
    <location>
        <begin position="135"/>
        <end position="346"/>
    </location>
</feature>
<reference evidence="8 9" key="1">
    <citation type="submission" date="2016-03" db="EMBL/GenBank/DDBJ databases">
        <title>How can Kluyveromyces marxianus grow so fast - potential evolutionary course in Saccharomyces Complex revealed by comparative genomics.</title>
        <authorList>
            <person name="Mo W."/>
            <person name="Lu W."/>
            <person name="Yang X."/>
            <person name="Qi J."/>
            <person name="Lv H."/>
        </authorList>
    </citation>
    <scope>NUCLEOTIDE SEQUENCE [LARGE SCALE GENOMIC DNA]</scope>
    <source>
        <strain evidence="8 9">FIM1</strain>
    </source>
</reference>
<keyword evidence="9" id="KW-1185">Reference proteome</keyword>
<keyword evidence="3" id="KW-0812">Transmembrane</keyword>
<feature type="region of interest" description="Disordered" evidence="6">
    <location>
        <begin position="450"/>
        <end position="499"/>
    </location>
</feature>
<dbReference type="Gene3D" id="1.20.1510.10">
    <property type="entry name" value="Cation efflux protein transmembrane domain"/>
    <property type="match status" value="1"/>
</dbReference>
<name>A0ABX6F1G3_KLUMA</name>
<dbReference type="Pfam" id="PF01545">
    <property type="entry name" value="Cation_efflux"/>
    <property type="match status" value="1"/>
</dbReference>
<evidence type="ECO:0000256" key="3">
    <source>
        <dbReference type="ARBA" id="ARBA00022692"/>
    </source>
</evidence>
<dbReference type="InterPro" id="IPR050291">
    <property type="entry name" value="CDF_Transporter"/>
</dbReference>
<evidence type="ECO:0000256" key="4">
    <source>
        <dbReference type="ARBA" id="ARBA00022989"/>
    </source>
</evidence>
<evidence type="ECO:0000256" key="6">
    <source>
        <dbReference type="SAM" id="MobiDB-lite"/>
    </source>
</evidence>
<keyword evidence="2" id="KW-0813">Transport</keyword>
<proteinExistence type="predicted"/>
<dbReference type="Proteomes" id="UP000422736">
    <property type="component" value="Chromosome 7"/>
</dbReference>
<dbReference type="SUPFAM" id="SSF161111">
    <property type="entry name" value="Cation efflux protein transmembrane domain-like"/>
    <property type="match status" value="1"/>
</dbReference>
<accession>A0ABX6F1G3</accession>
<dbReference type="InterPro" id="IPR027469">
    <property type="entry name" value="Cation_efflux_TMD_sf"/>
</dbReference>
<keyword evidence="4" id="KW-1133">Transmembrane helix</keyword>
<evidence type="ECO:0000259" key="7">
    <source>
        <dbReference type="Pfam" id="PF01545"/>
    </source>
</evidence>
<gene>
    <name evidence="8" type="primary">MMT1</name>
    <name evidence="8" type="ORF">FIM1_4536</name>
</gene>
<dbReference type="NCBIfam" id="TIGR01297">
    <property type="entry name" value="CDF"/>
    <property type="match status" value="1"/>
</dbReference>
<organism evidence="8 9">
    <name type="scientific">Kluyveromyces marxianus</name>
    <name type="common">Yeast</name>
    <name type="synonym">Candida kefyr</name>
    <dbReference type="NCBI Taxonomy" id="4911"/>
    <lineage>
        <taxon>Eukaryota</taxon>
        <taxon>Fungi</taxon>
        <taxon>Dikarya</taxon>
        <taxon>Ascomycota</taxon>
        <taxon>Saccharomycotina</taxon>
        <taxon>Saccharomycetes</taxon>
        <taxon>Saccharomycetales</taxon>
        <taxon>Saccharomycetaceae</taxon>
        <taxon>Kluyveromyces</taxon>
    </lineage>
</organism>
<evidence type="ECO:0000313" key="9">
    <source>
        <dbReference type="Proteomes" id="UP000422736"/>
    </source>
</evidence>
<evidence type="ECO:0000313" key="8">
    <source>
        <dbReference type="EMBL" id="QGN18212.1"/>
    </source>
</evidence>
<feature type="compositionally biased region" description="Gly residues" evidence="6">
    <location>
        <begin position="490"/>
        <end position="499"/>
    </location>
</feature>
<protein>
    <submittedName>
        <fullName evidence="8">Mitochondrial metal transporter 1</fullName>
    </submittedName>
</protein>
<dbReference type="InterPro" id="IPR002524">
    <property type="entry name" value="Cation_efflux"/>
</dbReference>
<sequence>MSILYGRQIHTVPRVLSGVVKSNVPLTLSSSFHSFSILRAKEAPPPSETEKSAAEIREELEKNPQYAKLAEDFSSHDHIHLQESETEQNDSFTLGTMLTRTPQHANHTHSHGLGNPMLVLSKEQFKTNPGVRITWIGLLTNVGLAVGKFTGGVVFHSQALIADSVHALSDLVSDFLTLFSVGLATRTPTHDYPYGYGKIETVGSLAVSSILTMAGLSIGWSSLCAIAGPIIPHTLLEVFASHSHSHSHVHAVTDINAAWIAAGSIVLKEWIYRATKKVAVETKSNVLMANAWHHRVDSLTSLVALVTISSGYLFNIHALDAVGGLIVSGLVVKAGADGMVTAIKELIDKSVPKTDPRYIQVQSVTDEVLSKLISNNNAKKPYRIVDLTVMTSGPNMHANLVLEAPLQRWDNVLTIKEFEIVTDHLRSVLYKNIPALRRLNVEYVEERPELSEEEKLELEKQKKLGSADIPKTETQVTDSHSHGHSHSHFGLGGGHSHKH</sequence>
<dbReference type="PANTHER" id="PTHR43840">
    <property type="entry name" value="MITOCHONDRIAL METAL TRANSPORTER 1-RELATED"/>
    <property type="match status" value="1"/>
</dbReference>
<dbReference type="PANTHER" id="PTHR43840:SF15">
    <property type="entry name" value="MITOCHONDRIAL METAL TRANSPORTER 1-RELATED"/>
    <property type="match status" value="1"/>
</dbReference>
<evidence type="ECO:0000256" key="5">
    <source>
        <dbReference type="ARBA" id="ARBA00023136"/>
    </source>
</evidence>